<dbReference type="PRINTS" id="PR00505">
    <property type="entry name" value="D12N6MTFRASE"/>
</dbReference>
<keyword evidence="3" id="KW-0949">S-adenosyl-L-methionine</keyword>
<evidence type="ECO:0000256" key="2">
    <source>
        <dbReference type="ARBA" id="ARBA00022679"/>
    </source>
</evidence>
<reference evidence="4 5" key="1">
    <citation type="submission" date="2021-03" db="EMBL/GenBank/DDBJ databases">
        <title>Fibrella sp. HMF5405 genome sequencing and assembly.</title>
        <authorList>
            <person name="Kang H."/>
            <person name="Kim H."/>
            <person name="Bae S."/>
            <person name="Joh K."/>
        </authorList>
    </citation>
    <scope>NUCLEOTIDE SEQUENCE [LARGE SCALE GENOMIC DNA]</scope>
    <source>
        <strain evidence="4 5">HMF5405</strain>
    </source>
</reference>
<dbReference type="PANTHER" id="PTHR30481:SF4">
    <property type="entry name" value="SITE-SPECIFIC DNA-METHYLTRANSFERASE (ADENINE-SPECIFIC)"/>
    <property type="match status" value="1"/>
</dbReference>
<evidence type="ECO:0000313" key="4">
    <source>
        <dbReference type="EMBL" id="MBO0951066.1"/>
    </source>
</evidence>
<comment type="caution">
    <text evidence="4">The sequence shown here is derived from an EMBL/GenBank/DDBJ whole genome shotgun (WGS) entry which is preliminary data.</text>
</comment>
<dbReference type="EMBL" id="JAFMYW010000007">
    <property type="protein sequence ID" value="MBO0951066.1"/>
    <property type="molecule type" value="Genomic_DNA"/>
</dbReference>
<dbReference type="RefSeq" id="WP_207331025.1">
    <property type="nucleotide sequence ID" value="NZ_JAFMYW010000007.1"/>
</dbReference>
<dbReference type="GO" id="GO:0032259">
    <property type="term" value="P:methylation"/>
    <property type="evidence" value="ECO:0007669"/>
    <property type="project" value="UniProtKB-KW"/>
</dbReference>
<dbReference type="PANTHER" id="PTHR30481">
    <property type="entry name" value="DNA ADENINE METHYLASE"/>
    <property type="match status" value="1"/>
</dbReference>
<dbReference type="Proteomes" id="UP000664628">
    <property type="component" value="Unassembled WGS sequence"/>
</dbReference>
<evidence type="ECO:0000256" key="1">
    <source>
        <dbReference type="ARBA" id="ARBA00022603"/>
    </source>
</evidence>
<dbReference type="Pfam" id="PF02086">
    <property type="entry name" value="MethyltransfD12"/>
    <property type="match status" value="1"/>
</dbReference>
<keyword evidence="2" id="KW-0808">Transferase</keyword>
<accession>A0ABS3JM36</accession>
<organism evidence="4 5">
    <name type="scientific">Fibrella forsythiae</name>
    <dbReference type="NCBI Taxonomy" id="2817061"/>
    <lineage>
        <taxon>Bacteria</taxon>
        <taxon>Pseudomonadati</taxon>
        <taxon>Bacteroidota</taxon>
        <taxon>Cytophagia</taxon>
        <taxon>Cytophagales</taxon>
        <taxon>Spirosomataceae</taxon>
        <taxon>Fibrella</taxon>
    </lineage>
</organism>
<dbReference type="InterPro" id="IPR012263">
    <property type="entry name" value="M_m6A_EcoRV"/>
</dbReference>
<dbReference type="Gene3D" id="3.40.50.150">
    <property type="entry name" value="Vaccinia Virus protein VP39"/>
    <property type="match status" value="2"/>
</dbReference>
<evidence type="ECO:0000256" key="3">
    <source>
        <dbReference type="ARBA" id="ARBA00022691"/>
    </source>
</evidence>
<name>A0ABS3JM36_9BACT</name>
<sequence>MKTSLTPPIRYYGGKQNMLAHLHPMIPSHKIYVEGFVGGGALFWTKEASDFEVINDLNGKVLSFYQAIKYDWKSLQTLIDETFHARQQFDLTKEIYHTDEDEATTLAMAWAVWTQANQGFAGKIGGTFGYDRSGQSPSTIYNKKNRFTEAYKDRMRYVTVECRDALKVIDVFDTPNTFFYLDPPYVSSDQGHYDGYTRDDFKQLLDKCSTMQGKFLLSSYPEPDLLEYRKQQGWNTRDIQQTLAVNGMRTGGPKQKTECLTWNYSL</sequence>
<keyword evidence="5" id="KW-1185">Reference proteome</keyword>
<gene>
    <name evidence="4" type="ORF">J2I46_20950</name>
</gene>
<dbReference type="SUPFAM" id="SSF53335">
    <property type="entry name" value="S-adenosyl-L-methionine-dependent methyltransferases"/>
    <property type="match status" value="1"/>
</dbReference>
<dbReference type="InterPro" id="IPR029063">
    <property type="entry name" value="SAM-dependent_MTases_sf"/>
</dbReference>
<keyword evidence="1 4" id="KW-0489">Methyltransferase</keyword>
<protein>
    <submittedName>
        <fullName evidence="4">DNA adenine methylase</fullName>
    </submittedName>
</protein>
<dbReference type="PIRSF" id="PIRSF000398">
    <property type="entry name" value="M_m6A_EcoRV"/>
    <property type="match status" value="1"/>
</dbReference>
<dbReference type="GO" id="GO:0008168">
    <property type="term" value="F:methyltransferase activity"/>
    <property type="evidence" value="ECO:0007669"/>
    <property type="project" value="UniProtKB-KW"/>
</dbReference>
<dbReference type="InterPro" id="IPR012327">
    <property type="entry name" value="MeTrfase_D12"/>
</dbReference>
<proteinExistence type="predicted"/>
<evidence type="ECO:0000313" key="5">
    <source>
        <dbReference type="Proteomes" id="UP000664628"/>
    </source>
</evidence>